<dbReference type="AlphaFoldDB" id="A0A3B9IP19"/>
<proteinExistence type="predicted"/>
<sequence>MMFWMVIGNHVMTIQSRSLSTKHLEQYLTWLLKERTAQMGQNGHVLLTAKFDSDEVGGQLDDIREIVVGGTGVVEAASTRLPQEPVAEREVGQHIDVAARRSWGQRAVAVLRAIMNNEADLQELLQSIPEDADLDVSVHIGYKTKKRRVSRAPMQQALRNLPEGEITAVGKDGRLTGKDIRLSYPVRVLSNGSLLDPTDVRVKLRAAYDYFIENGKIEA</sequence>
<name>A0A3B9IP19_9PROT</name>
<protein>
    <submittedName>
        <fullName evidence="1">Uncharacterized protein</fullName>
    </submittedName>
</protein>
<gene>
    <name evidence="1" type="ORF">DCK97_16790</name>
</gene>
<evidence type="ECO:0000313" key="1">
    <source>
        <dbReference type="EMBL" id="HAE49077.1"/>
    </source>
</evidence>
<organism evidence="1 2">
    <name type="scientific">Tistrella mobilis</name>
    <dbReference type="NCBI Taxonomy" id="171437"/>
    <lineage>
        <taxon>Bacteria</taxon>
        <taxon>Pseudomonadati</taxon>
        <taxon>Pseudomonadota</taxon>
        <taxon>Alphaproteobacteria</taxon>
        <taxon>Geminicoccales</taxon>
        <taxon>Geminicoccaceae</taxon>
        <taxon>Tistrella</taxon>
    </lineage>
</organism>
<evidence type="ECO:0000313" key="2">
    <source>
        <dbReference type="Proteomes" id="UP000257706"/>
    </source>
</evidence>
<dbReference type="EMBL" id="DMAI01000275">
    <property type="protein sequence ID" value="HAE49077.1"/>
    <property type="molecule type" value="Genomic_DNA"/>
</dbReference>
<accession>A0A3B9IP19</accession>
<comment type="caution">
    <text evidence="1">The sequence shown here is derived from an EMBL/GenBank/DDBJ whole genome shotgun (WGS) entry which is preliminary data.</text>
</comment>
<reference evidence="1 2" key="1">
    <citation type="journal article" date="2018" name="Nat. Biotechnol.">
        <title>A standardized bacterial taxonomy based on genome phylogeny substantially revises the tree of life.</title>
        <authorList>
            <person name="Parks D.H."/>
            <person name="Chuvochina M."/>
            <person name="Waite D.W."/>
            <person name="Rinke C."/>
            <person name="Skarshewski A."/>
            <person name="Chaumeil P.A."/>
            <person name="Hugenholtz P."/>
        </authorList>
    </citation>
    <scope>NUCLEOTIDE SEQUENCE [LARGE SCALE GENOMIC DNA]</scope>
    <source>
        <strain evidence="1">UBA8739</strain>
    </source>
</reference>
<dbReference type="Proteomes" id="UP000257706">
    <property type="component" value="Unassembled WGS sequence"/>
</dbReference>